<dbReference type="Proteomes" id="UP001153076">
    <property type="component" value="Unassembled WGS sequence"/>
</dbReference>
<proteinExistence type="predicted"/>
<sequence length="411" mass="44028">MVTTSAGGSGGCAGGGGGGSGRDKMSREKNGGFSSSPTPMRSSRTLANEPPKNYKELSVSFGDNNGSFSEVVDATRAREASLNILQRYAQTEVRTPQGHIRTWIARRAEMGHFEQNDGPNLGTDHMHNELGTIVHTQTLQDGRASGSCNQGALGYATLQHQKQPVAEYLNAASLDGESTADHISNEGVMKDALDPQVEETTGLKSVWADFHRDLGAVNAVFGSVSTKANGNAFQVAGNVTSISHHVGNDGGGRGGAQNRNGSATISHQHTSTSLRITEMIELMDDGSSEIDSGRSEPPLITVNGYRVKPENAGFLRSILAKHGDIGAKCLLGSVRFRSFFMDCVCQFLQKLMTTSVFGIRQHEIQDMQASLAVQDGKVDVLNESVAEGLDEQDEVRGDDYTEFRDEACEQT</sequence>
<dbReference type="AlphaFoldDB" id="A0A9Q1QIC4"/>
<evidence type="ECO:0000313" key="3">
    <source>
        <dbReference type="Proteomes" id="UP001153076"/>
    </source>
</evidence>
<name>A0A9Q1QIC4_9CARY</name>
<dbReference type="OrthoDB" id="1506770at2759"/>
<dbReference type="EMBL" id="JAKOGI010000115">
    <property type="protein sequence ID" value="KAJ8443653.1"/>
    <property type="molecule type" value="Genomic_DNA"/>
</dbReference>
<dbReference type="Pfam" id="PF05278">
    <property type="entry name" value="PEARLI-4"/>
    <property type="match status" value="1"/>
</dbReference>
<dbReference type="PANTHER" id="PTHR35358">
    <property type="entry name" value="OS06G0711100 PROTEIN"/>
    <property type="match status" value="1"/>
</dbReference>
<feature type="compositionally biased region" description="Gly residues" evidence="1">
    <location>
        <begin position="7"/>
        <end position="20"/>
    </location>
</feature>
<reference evidence="2" key="1">
    <citation type="submission" date="2022-04" db="EMBL/GenBank/DDBJ databases">
        <title>Carnegiea gigantea Genome sequencing and assembly v2.</title>
        <authorList>
            <person name="Copetti D."/>
            <person name="Sanderson M.J."/>
            <person name="Burquez A."/>
            <person name="Wojciechowski M.F."/>
        </authorList>
    </citation>
    <scope>NUCLEOTIDE SEQUENCE</scope>
    <source>
        <strain evidence="2">SGP5-SGP5p</strain>
        <tissue evidence="2">Aerial part</tissue>
    </source>
</reference>
<feature type="compositionally biased region" description="Basic and acidic residues" evidence="1">
    <location>
        <begin position="21"/>
        <end position="30"/>
    </location>
</feature>
<comment type="caution">
    <text evidence="2">The sequence shown here is derived from an EMBL/GenBank/DDBJ whole genome shotgun (WGS) entry which is preliminary data.</text>
</comment>
<gene>
    <name evidence="2" type="ORF">Cgig2_019635</name>
</gene>
<evidence type="ECO:0000256" key="1">
    <source>
        <dbReference type="SAM" id="MobiDB-lite"/>
    </source>
</evidence>
<accession>A0A9Q1QIC4</accession>
<feature type="region of interest" description="Disordered" evidence="1">
    <location>
        <begin position="1"/>
        <end position="58"/>
    </location>
</feature>
<organism evidence="2 3">
    <name type="scientific">Carnegiea gigantea</name>
    <dbReference type="NCBI Taxonomy" id="171969"/>
    <lineage>
        <taxon>Eukaryota</taxon>
        <taxon>Viridiplantae</taxon>
        <taxon>Streptophyta</taxon>
        <taxon>Embryophyta</taxon>
        <taxon>Tracheophyta</taxon>
        <taxon>Spermatophyta</taxon>
        <taxon>Magnoliopsida</taxon>
        <taxon>eudicotyledons</taxon>
        <taxon>Gunneridae</taxon>
        <taxon>Pentapetalae</taxon>
        <taxon>Caryophyllales</taxon>
        <taxon>Cactineae</taxon>
        <taxon>Cactaceae</taxon>
        <taxon>Cactoideae</taxon>
        <taxon>Echinocereeae</taxon>
        <taxon>Carnegiea</taxon>
    </lineage>
</organism>
<dbReference type="PANTHER" id="PTHR35358:SF10">
    <property type="entry name" value="PLANT PHOSPHOLIPASE-LIKE PROTEIN"/>
    <property type="match status" value="1"/>
</dbReference>
<evidence type="ECO:0000313" key="2">
    <source>
        <dbReference type="EMBL" id="KAJ8443653.1"/>
    </source>
</evidence>
<keyword evidence="3" id="KW-1185">Reference proteome</keyword>
<protein>
    <submittedName>
        <fullName evidence="2">Uncharacterized protein</fullName>
    </submittedName>
</protein>
<feature type="compositionally biased region" description="Low complexity" evidence="1">
    <location>
        <begin position="34"/>
        <end position="45"/>
    </location>
</feature>
<dbReference type="InterPro" id="IPR007942">
    <property type="entry name" value="PLipase-like"/>
</dbReference>